<evidence type="ECO:0000313" key="1">
    <source>
        <dbReference type="EMBL" id="KAL3308845.1"/>
    </source>
</evidence>
<dbReference type="InterPro" id="IPR031751">
    <property type="entry name" value="DUF4735"/>
</dbReference>
<protein>
    <submittedName>
        <fullName evidence="1">Uncharacterized protein</fullName>
    </submittedName>
</protein>
<name>A0ABD2PNW0_9PLAT</name>
<dbReference type="PANTHER" id="PTHR33539">
    <property type="entry name" value="UPF0764 PROTEIN C16ORF89"/>
    <property type="match status" value="1"/>
</dbReference>
<dbReference type="EMBL" id="JBJKFK010004623">
    <property type="protein sequence ID" value="KAL3308845.1"/>
    <property type="molecule type" value="Genomic_DNA"/>
</dbReference>
<reference evidence="1 2" key="1">
    <citation type="submission" date="2024-11" db="EMBL/GenBank/DDBJ databases">
        <title>Adaptive evolution of stress response genes in parasites aligns with host niche diversity.</title>
        <authorList>
            <person name="Hahn C."/>
            <person name="Resl P."/>
        </authorList>
    </citation>
    <scope>NUCLEOTIDE SEQUENCE [LARGE SCALE GENOMIC DNA]</scope>
    <source>
        <strain evidence="1">EGGRZ-B1_66</strain>
        <tissue evidence="1">Body</tissue>
    </source>
</reference>
<proteinExistence type="predicted"/>
<comment type="caution">
    <text evidence="1">The sequence shown here is derived from an EMBL/GenBank/DDBJ whole genome shotgun (WGS) entry which is preliminary data.</text>
</comment>
<organism evidence="1 2">
    <name type="scientific">Cichlidogyrus casuarinus</name>
    <dbReference type="NCBI Taxonomy" id="1844966"/>
    <lineage>
        <taxon>Eukaryota</taxon>
        <taxon>Metazoa</taxon>
        <taxon>Spiralia</taxon>
        <taxon>Lophotrochozoa</taxon>
        <taxon>Platyhelminthes</taxon>
        <taxon>Monogenea</taxon>
        <taxon>Monopisthocotylea</taxon>
        <taxon>Dactylogyridea</taxon>
        <taxon>Ancyrocephalidae</taxon>
        <taxon>Cichlidogyrus</taxon>
    </lineage>
</organism>
<sequence length="121" mass="13637">MIYNDAEKYASTGSVIPELQDLFMEQIGLCGEAGYTEMARSDWLSMILSWQDSSGCFKQRQSELMNQKNFDPKKYGNFRKRAETRITTGQGNQCLAHRTSVALSALSVYLRALVESSINPI</sequence>
<dbReference type="AlphaFoldDB" id="A0ABD2PNW0"/>
<accession>A0ABD2PNW0</accession>
<gene>
    <name evidence="1" type="ORF">Ciccas_012619</name>
</gene>
<dbReference type="PANTHER" id="PTHR33539:SF1">
    <property type="entry name" value="UPF0764 PROTEIN C16ORF89"/>
    <property type="match status" value="1"/>
</dbReference>
<dbReference type="Proteomes" id="UP001626550">
    <property type="component" value="Unassembled WGS sequence"/>
</dbReference>
<keyword evidence="2" id="KW-1185">Reference proteome</keyword>
<dbReference type="Pfam" id="PF15882">
    <property type="entry name" value="DUF4735"/>
    <property type="match status" value="1"/>
</dbReference>
<evidence type="ECO:0000313" key="2">
    <source>
        <dbReference type="Proteomes" id="UP001626550"/>
    </source>
</evidence>